<evidence type="ECO:0000313" key="5">
    <source>
        <dbReference type="Proteomes" id="UP000223913"/>
    </source>
</evidence>
<dbReference type="Proteomes" id="UP000223913">
    <property type="component" value="Unassembled WGS sequence"/>
</dbReference>
<dbReference type="Pfam" id="PF03641">
    <property type="entry name" value="Lysine_decarbox"/>
    <property type="match status" value="1"/>
</dbReference>
<keyword evidence="3" id="KW-0378">Hydrolase</keyword>
<dbReference type="PANTHER" id="PTHR31223">
    <property type="entry name" value="LOG FAMILY PROTEIN YJL055W"/>
    <property type="match status" value="1"/>
</dbReference>
<dbReference type="Gene3D" id="3.40.50.450">
    <property type="match status" value="1"/>
</dbReference>
<comment type="similarity">
    <text evidence="2 3">Belongs to the LOG family.</text>
</comment>
<gene>
    <name evidence="4" type="ORF">CRP01_27745</name>
</gene>
<dbReference type="GO" id="GO:0008714">
    <property type="term" value="F:AMP nucleosidase activity"/>
    <property type="evidence" value="ECO:0007669"/>
    <property type="project" value="UniProtKB-EC"/>
</dbReference>
<dbReference type="EMBL" id="PDUD01000033">
    <property type="protein sequence ID" value="PHN03191.1"/>
    <property type="molecule type" value="Genomic_DNA"/>
</dbReference>
<keyword evidence="3" id="KW-0203">Cytokinin biosynthesis</keyword>
<dbReference type="NCBIfam" id="TIGR00730">
    <property type="entry name" value="Rossman fold protein, TIGR00730 family"/>
    <property type="match status" value="1"/>
</dbReference>
<dbReference type="EC" id="3.2.2.n1" evidence="3"/>
<dbReference type="AlphaFoldDB" id="A0A2D0N3U4"/>
<sequence>MSAANTVCIYCGAHSGNSEAIVTQARELAALLANRGFDLVYGGGNSGLMGIVANEFLQADRKVVGIRPQKLIRDEFAHPGITELIVVQDMHERKLKMIDAADIHIALPGGAGTLDELIEVFTQTKIGFVRKTCAILNTDHYYDELLAFFDKMVRFAFLRPEDRNLLVVENSPADLVSRLG</sequence>
<dbReference type="RefSeq" id="WP_099153319.1">
    <property type="nucleotide sequence ID" value="NZ_PDUD01000033.1"/>
</dbReference>
<evidence type="ECO:0000313" key="4">
    <source>
        <dbReference type="EMBL" id="PHN03191.1"/>
    </source>
</evidence>
<dbReference type="PANTHER" id="PTHR31223:SF70">
    <property type="entry name" value="LOG FAMILY PROTEIN YJL055W"/>
    <property type="match status" value="1"/>
</dbReference>
<comment type="catalytic activity">
    <reaction evidence="1">
        <text>AMP + H2O = D-ribose 5-phosphate + adenine</text>
        <dbReference type="Rhea" id="RHEA:20129"/>
        <dbReference type="ChEBI" id="CHEBI:15377"/>
        <dbReference type="ChEBI" id="CHEBI:16708"/>
        <dbReference type="ChEBI" id="CHEBI:78346"/>
        <dbReference type="ChEBI" id="CHEBI:456215"/>
        <dbReference type="EC" id="3.2.2.4"/>
    </reaction>
</comment>
<proteinExistence type="inferred from homology"/>
<dbReference type="GO" id="GO:0009691">
    <property type="term" value="P:cytokinin biosynthetic process"/>
    <property type="evidence" value="ECO:0007669"/>
    <property type="project" value="UniProtKB-UniRule"/>
</dbReference>
<organism evidence="4 5">
    <name type="scientific">Flavilitoribacter nigricans (strain ATCC 23147 / DSM 23189 / NBRC 102662 / NCIMB 1420 / SS-2)</name>
    <name type="common">Lewinella nigricans</name>
    <dbReference type="NCBI Taxonomy" id="1122177"/>
    <lineage>
        <taxon>Bacteria</taxon>
        <taxon>Pseudomonadati</taxon>
        <taxon>Bacteroidota</taxon>
        <taxon>Saprospiria</taxon>
        <taxon>Saprospirales</taxon>
        <taxon>Lewinellaceae</taxon>
        <taxon>Flavilitoribacter</taxon>
    </lineage>
</organism>
<comment type="caution">
    <text evidence="4">The sequence shown here is derived from an EMBL/GenBank/DDBJ whole genome shotgun (WGS) entry which is preliminary data.</text>
</comment>
<dbReference type="SUPFAM" id="SSF102405">
    <property type="entry name" value="MCP/YpsA-like"/>
    <property type="match status" value="1"/>
</dbReference>
<evidence type="ECO:0000256" key="2">
    <source>
        <dbReference type="ARBA" id="ARBA00006763"/>
    </source>
</evidence>
<keyword evidence="5" id="KW-1185">Reference proteome</keyword>
<evidence type="ECO:0000256" key="1">
    <source>
        <dbReference type="ARBA" id="ARBA00000274"/>
    </source>
</evidence>
<dbReference type="GO" id="GO:0005829">
    <property type="term" value="C:cytosol"/>
    <property type="evidence" value="ECO:0007669"/>
    <property type="project" value="TreeGrafter"/>
</dbReference>
<dbReference type="InterPro" id="IPR005269">
    <property type="entry name" value="LOG"/>
</dbReference>
<evidence type="ECO:0000256" key="3">
    <source>
        <dbReference type="RuleBase" id="RU363015"/>
    </source>
</evidence>
<dbReference type="InterPro" id="IPR031100">
    <property type="entry name" value="LOG_fam"/>
</dbReference>
<name>A0A2D0N3U4_FLAN2</name>
<dbReference type="OrthoDB" id="9801098at2"/>
<accession>A0A2D0N3U4</accession>
<reference evidence="4 5" key="1">
    <citation type="submission" date="2017-10" db="EMBL/GenBank/DDBJ databases">
        <title>The draft genome sequence of Lewinella nigricans NBRC 102662.</title>
        <authorList>
            <person name="Wang K."/>
        </authorList>
    </citation>
    <scope>NUCLEOTIDE SEQUENCE [LARGE SCALE GENOMIC DNA]</scope>
    <source>
        <strain evidence="4 5">NBRC 102662</strain>
    </source>
</reference>
<protein>
    <recommendedName>
        <fullName evidence="3">Cytokinin riboside 5'-monophosphate phosphoribohydrolase</fullName>
        <ecNumber evidence="3">3.2.2.n1</ecNumber>
    </recommendedName>
</protein>